<keyword evidence="3" id="KW-0800">Toxin</keyword>
<proteinExistence type="inferred from homology"/>
<dbReference type="SUPFAM" id="SSF50494">
    <property type="entry name" value="Trypsin-like serine proteases"/>
    <property type="match status" value="1"/>
</dbReference>
<dbReference type="PROSITE" id="PS00134">
    <property type="entry name" value="TRYPSIN_HIS"/>
    <property type="match status" value="1"/>
</dbReference>
<evidence type="ECO:0000313" key="13">
    <source>
        <dbReference type="Proteomes" id="UP000322000"/>
    </source>
</evidence>
<evidence type="ECO:0000256" key="5">
    <source>
        <dbReference type="ARBA" id="ARBA00022801"/>
    </source>
</evidence>
<dbReference type="Pfam" id="PF00089">
    <property type="entry name" value="Trypsin"/>
    <property type="match status" value="1"/>
</dbReference>
<evidence type="ECO:0000256" key="8">
    <source>
        <dbReference type="ARBA" id="ARBA00023240"/>
    </source>
</evidence>
<gene>
    <name evidence="14" type="primary">LOC113503911</name>
</gene>
<dbReference type="PRINTS" id="PR00722">
    <property type="entry name" value="CHYMOTRYPSIN"/>
</dbReference>
<dbReference type="Proteomes" id="UP000322000">
    <property type="component" value="Chromosome 20"/>
</dbReference>
<dbReference type="RefSeq" id="XP_026741853.1">
    <property type="nucleotide sequence ID" value="XM_026886052.1"/>
</dbReference>
<keyword evidence="5" id="KW-0378">Hydrolase</keyword>
<dbReference type="InterPro" id="IPR043504">
    <property type="entry name" value="Peptidase_S1_PA_chymotrypsin"/>
</dbReference>
<dbReference type="PANTHER" id="PTHR24276:SF91">
    <property type="entry name" value="AT26814P-RELATED"/>
    <property type="match status" value="1"/>
</dbReference>
<dbReference type="InterPro" id="IPR009003">
    <property type="entry name" value="Peptidase_S1_PA"/>
</dbReference>
<dbReference type="GO" id="GO:0005576">
    <property type="term" value="C:extracellular region"/>
    <property type="evidence" value="ECO:0007669"/>
    <property type="project" value="UniProtKB-SubCell"/>
</dbReference>
<feature type="chain" id="PRO_5028819458" evidence="11">
    <location>
        <begin position="18"/>
        <end position="277"/>
    </location>
</feature>
<dbReference type="InParanoid" id="A0A7E5WM93"/>
<dbReference type="PROSITE" id="PS50240">
    <property type="entry name" value="TRYPSIN_DOM"/>
    <property type="match status" value="1"/>
</dbReference>
<evidence type="ECO:0000256" key="1">
    <source>
        <dbReference type="ARBA" id="ARBA00004239"/>
    </source>
</evidence>
<keyword evidence="7" id="KW-1015">Disulfide bond</keyword>
<dbReference type="InterPro" id="IPR001254">
    <property type="entry name" value="Trypsin_dom"/>
</dbReference>
<name>A0A7E5WM93_TRINI</name>
<dbReference type="KEGG" id="tnl:113503911"/>
<dbReference type="AlphaFoldDB" id="A0A7E5WM93"/>
<evidence type="ECO:0000256" key="9">
    <source>
        <dbReference type="ARBA" id="ARBA00055534"/>
    </source>
</evidence>
<dbReference type="GO" id="GO:0090729">
    <property type="term" value="F:toxin activity"/>
    <property type="evidence" value="ECO:0007669"/>
    <property type="project" value="UniProtKB-KW"/>
</dbReference>
<evidence type="ECO:0000256" key="6">
    <source>
        <dbReference type="ARBA" id="ARBA00022825"/>
    </source>
</evidence>
<comment type="similarity">
    <text evidence="2">Belongs to the peptidase S1 family.</text>
</comment>
<accession>A0A7E5WM93</accession>
<keyword evidence="10" id="KW-1205">Fibrinolytic toxin</keyword>
<dbReference type="OrthoDB" id="5565075at2759"/>
<keyword evidence="11" id="KW-0732">Signal</keyword>
<dbReference type="GeneID" id="113503911"/>
<keyword evidence="4" id="KW-0645">Protease</keyword>
<dbReference type="InterPro" id="IPR018114">
    <property type="entry name" value="TRYPSIN_HIS"/>
</dbReference>
<evidence type="ECO:0000256" key="11">
    <source>
        <dbReference type="SAM" id="SignalP"/>
    </source>
</evidence>
<feature type="domain" description="Peptidase S1" evidence="12">
    <location>
        <begin position="28"/>
        <end position="277"/>
    </location>
</feature>
<dbReference type="PANTHER" id="PTHR24276">
    <property type="entry name" value="POLYSERASE-RELATED"/>
    <property type="match status" value="1"/>
</dbReference>
<comment type="function">
    <text evidence="9">Fibrinolytic activity; shows preferential cleavage of Arg-Gly bonds in all three fibrinogen chains. Contact with the caterpillars causes severe bleeding, due the anticoagulant effect of the protein.</text>
</comment>
<dbReference type="Gene3D" id="2.40.10.10">
    <property type="entry name" value="Trypsin-like serine proteases"/>
    <property type="match status" value="2"/>
</dbReference>
<dbReference type="InterPro" id="IPR001314">
    <property type="entry name" value="Peptidase_S1A"/>
</dbReference>
<sequence length="277" mass="30066">MFWKFLFVFGVFVEVNGVPTPVKDTPFIIGGVTAPEAYAPHMAALVFGERVKQIMCGGSIIGLRLVLTAAHCIEPLLVGTELIPSFRILVGSNKWNSGGTVAKVKDYIIHPKWDSKNIKNDIGVVIVKKKFELNDRVAIISLDFGLVGGNEKASVTGWGATGPNEVDNVVNLAPTPDDLQLLYVNTLSHRQCQEQMKSVAGDIALPIDRDVEICTFHSYKHGLCIGDSGSALVIVSTGKQVGIVSWGYNCADGAPDVYVRISGFKHFLCPIMSKYED</sequence>
<dbReference type="InterPro" id="IPR050430">
    <property type="entry name" value="Peptidase_S1"/>
</dbReference>
<evidence type="ECO:0000313" key="14">
    <source>
        <dbReference type="RefSeq" id="XP_026741853.1"/>
    </source>
</evidence>
<dbReference type="FunFam" id="2.40.10.10:FF:000068">
    <property type="entry name" value="transmembrane protease serine 2"/>
    <property type="match status" value="1"/>
</dbReference>
<organism evidence="13 14">
    <name type="scientific">Trichoplusia ni</name>
    <name type="common">Cabbage looper</name>
    <dbReference type="NCBI Taxonomy" id="7111"/>
    <lineage>
        <taxon>Eukaryota</taxon>
        <taxon>Metazoa</taxon>
        <taxon>Ecdysozoa</taxon>
        <taxon>Arthropoda</taxon>
        <taxon>Hexapoda</taxon>
        <taxon>Insecta</taxon>
        <taxon>Pterygota</taxon>
        <taxon>Neoptera</taxon>
        <taxon>Endopterygota</taxon>
        <taxon>Lepidoptera</taxon>
        <taxon>Glossata</taxon>
        <taxon>Ditrysia</taxon>
        <taxon>Noctuoidea</taxon>
        <taxon>Noctuidae</taxon>
        <taxon>Plusiinae</taxon>
        <taxon>Trichoplusia</taxon>
    </lineage>
</organism>
<dbReference type="GO" id="GO:0006508">
    <property type="term" value="P:proteolysis"/>
    <property type="evidence" value="ECO:0007669"/>
    <property type="project" value="UniProtKB-KW"/>
</dbReference>
<dbReference type="GO" id="GO:0004252">
    <property type="term" value="F:serine-type endopeptidase activity"/>
    <property type="evidence" value="ECO:0007669"/>
    <property type="project" value="InterPro"/>
</dbReference>
<keyword evidence="6" id="KW-0720">Serine protease</keyword>
<dbReference type="SMART" id="SM00020">
    <property type="entry name" value="Tryp_SPc"/>
    <property type="match status" value="1"/>
</dbReference>
<keyword evidence="13" id="KW-1185">Reference proteome</keyword>
<evidence type="ECO:0000256" key="2">
    <source>
        <dbReference type="ARBA" id="ARBA00007664"/>
    </source>
</evidence>
<comment type="subcellular location">
    <subcellularLocation>
        <location evidence="1">Secreted</location>
        <location evidence="1">Extracellular space</location>
    </subcellularLocation>
</comment>
<keyword evidence="8" id="KW-1199">Hemostasis impairing toxin</keyword>
<dbReference type="CDD" id="cd00190">
    <property type="entry name" value="Tryp_SPc"/>
    <property type="match status" value="1"/>
</dbReference>
<evidence type="ECO:0000259" key="12">
    <source>
        <dbReference type="PROSITE" id="PS50240"/>
    </source>
</evidence>
<evidence type="ECO:0000256" key="3">
    <source>
        <dbReference type="ARBA" id="ARBA00022656"/>
    </source>
</evidence>
<evidence type="ECO:0000256" key="10">
    <source>
        <dbReference type="ARBA" id="ARBA00084094"/>
    </source>
</evidence>
<reference evidence="14" key="1">
    <citation type="submission" date="2025-08" db="UniProtKB">
        <authorList>
            <consortium name="RefSeq"/>
        </authorList>
    </citation>
    <scope>IDENTIFICATION</scope>
</reference>
<evidence type="ECO:0000256" key="4">
    <source>
        <dbReference type="ARBA" id="ARBA00022670"/>
    </source>
</evidence>
<feature type="signal peptide" evidence="11">
    <location>
        <begin position="1"/>
        <end position="17"/>
    </location>
</feature>
<protein>
    <submittedName>
        <fullName evidence="14">Chymotrypsin-2-like</fullName>
    </submittedName>
</protein>
<evidence type="ECO:0000256" key="7">
    <source>
        <dbReference type="ARBA" id="ARBA00023157"/>
    </source>
</evidence>